<accession>A0AAV6SN85</accession>
<protein>
    <submittedName>
        <fullName evidence="1">Uncharacterized protein</fullName>
    </submittedName>
</protein>
<reference evidence="1 2" key="1">
    <citation type="journal article" date="2021" name="Sci. Rep.">
        <title>Chromosome anchoring in Senegalese sole (Solea senegalensis) reveals sex-associated markers and genome rearrangements in flatfish.</title>
        <authorList>
            <person name="Guerrero-Cozar I."/>
            <person name="Gomez-Garrido J."/>
            <person name="Berbel C."/>
            <person name="Martinez-Blanch J.F."/>
            <person name="Alioto T."/>
            <person name="Claros M.G."/>
            <person name="Gagnaire P.A."/>
            <person name="Manchado M."/>
        </authorList>
    </citation>
    <scope>NUCLEOTIDE SEQUENCE [LARGE SCALE GENOMIC DNA]</scope>
    <source>
        <strain evidence="1">Sse05_10M</strain>
    </source>
</reference>
<name>A0AAV6SN85_SOLSE</name>
<evidence type="ECO:0000313" key="2">
    <source>
        <dbReference type="Proteomes" id="UP000693946"/>
    </source>
</evidence>
<proteinExistence type="predicted"/>
<dbReference type="EMBL" id="JAGKHQ010000004">
    <property type="protein sequence ID" value="KAG7518856.1"/>
    <property type="molecule type" value="Genomic_DNA"/>
</dbReference>
<sequence length="165" mass="17978">MMERADVSAVSAVTDGSVCLPFYFQEKVAEGRVGVILRSDWRRAVVEKGGGQLTSGHSLLRDTCHQNTGTVFLLTFDPVNLTPLCYYQSELAVARRRRVSMPCKVTARHGGSALRGRGLPVIISLCGGASHVPAVTGAFWETMQFADSNDSAIWSCPYRGTPTRR</sequence>
<organism evidence="1 2">
    <name type="scientific">Solea senegalensis</name>
    <name type="common">Senegalese sole</name>
    <dbReference type="NCBI Taxonomy" id="28829"/>
    <lineage>
        <taxon>Eukaryota</taxon>
        <taxon>Metazoa</taxon>
        <taxon>Chordata</taxon>
        <taxon>Craniata</taxon>
        <taxon>Vertebrata</taxon>
        <taxon>Euteleostomi</taxon>
        <taxon>Actinopterygii</taxon>
        <taxon>Neopterygii</taxon>
        <taxon>Teleostei</taxon>
        <taxon>Neoteleostei</taxon>
        <taxon>Acanthomorphata</taxon>
        <taxon>Carangaria</taxon>
        <taxon>Pleuronectiformes</taxon>
        <taxon>Pleuronectoidei</taxon>
        <taxon>Soleidae</taxon>
        <taxon>Solea</taxon>
    </lineage>
</organism>
<keyword evidence="2" id="KW-1185">Reference proteome</keyword>
<gene>
    <name evidence="1" type="ORF">JOB18_045319</name>
</gene>
<comment type="caution">
    <text evidence="1">The sequence shown here is derived from an EMBL/GenBank/DDBJ whole genome shotgun (WGS) entry which is preliminary data.</text>
</comment>
<dbReference type="AlphaFoldDB" id="A0AAV6SN85"/>
<evidence type="ECO:0000313" key="1">
    <source>
        <dbReference type="EMBL" id="KAG7518856.1"/>
    </source>
</evidence>
<dbReference type="Proteomes" id="UP000693946">
    <property type="component" value="Linkage Group LG12"/>
</dbReference>